<proteinExistence type="predicted"/>
<evidence type="ECO:0000313" key="2">
    <source>
        <dbReference type="EMBL" id="GAN08027.1"/>
    </source>
</evidence>
<keyword evidence="3" id="KW-1185">Reference proteome</keyword>
<feature type="compositionally biased region" description="Polar residues" evidence="1">
    <location>
        <begin position="48"/>
        <end position="58"/>
    </location>
</feature>
<organism evidence="2">
    <name type="scientific">Mucor ambiguus</name>
    <dbReference type="NCBI Taxonomy" id="91626"/>
    <lineage>
        <taxon>Eukaryota</taxon>
        <taxon>Fungi</taxon>
        <taxon>Fungi incertae sedis</taxon>
        <taxon>Mucoromycota</taxon>
        <taxon>Mucoromycotina</taxon>
        <taxon>Mucoromycetes</taxon>
        <taxon>Mucorales</taxon>
        <taxon>Mucorineae</taxon>
        <taxon>Mucoraceae</taxon>
        <taxon>Mucor</taxon>
    </lineage>
</organism>
<feature type="compositionally biased region" description="Polar residues" evidence="1">
    <location>
        <begin position="68"/>
        <end position="95"/>
    </location>
</feature>
<dbReference type="OrthoDB" id="2263377at2759"/>
<dbReference type="EMBL" id="DF836475">
    <property type="protein sequence ID" value="GAN08027.1"/>
    <property type="molecule type" value="Genomic_DNA"/>
</dbReference>
<evidence type="ECO:0000256" key="1">
    <source>
        <dbReference type="SAM" id="MobiDB-lite"/>
    </source>
</evidence>
<evidence type="ECO:0000313" key="3">
    <source>
        <dbReference type="Proteomes" id="UP000053815"/>
    </source>
</evidence>
<dbReference type="Proteomes" id="UP000053815">
    <property type="component" value="Unassembled WGS sequence"/>
</dbReference>
<name>A0A0C9MWS9_9FUNG</name>
<gene>
    <name evidence="2" type="ORF">MAM1_0186c07533</name>
</gene>
<sequence>MYLSPKYFQLNRHYTRKLILKRLNLKALPLPIRLTLEGMRISQSINQSLTGSSTNEQHPLSPHEQHPLSPQEQHPSPPHNQSTYDSQESSGSDNKIPSDLTIDHHPQRISIFFPYTESEEPQYQEKQDEQQQDQQKYWVVNGSFNVTEKCYTLKSNTKKLASISSALSDIRICKALNDIYLFSDDINESVSKHFGTKHLSGIISDIDLKELTVKKPSKSASWCSSLVEVVNNSPV</sequence>
<reference evidence="2" key="1">
    <citation type="submission" date="2014-09" db="EMBL/GenBank/DDBJ databases">
        <title>Draft genome sequence of an oleaginous Mucoromycotina fungus Mucor ambiguus NBRC6742.</title>
        <authorList>
            <person name="Takeda I."/>
            <person name="Yamane N."/>
            <person name="Morita T."/>
            <person name="Tamano K."/>
            <person name="Machida M."/>
            <person name="Baker S."/>
            <person name="Koike H."/>
        </authorList>
    </citation>
    <scope>NUCLEOTIDE SEQUENCE</scope>
    <source>
        <strain evidence="2">NBRC 6742</strain>
    </source>
</reference>
<protein>
    <submittedName>
        <fullName evidence="2">Uncharacterized protein</fullName>
    </submittedName>
</protein>
<feature type="region of interest" description="Disordered" evidence="1">
    <location>
        <begin position="48"/>
        <end position="101"/>
    </location>
</feature>
<dbReference type="AlphaFoldDB" id="A0A0C9MWS9"/>
<accession>A0A0C9MWS9</accession>